<dbReference type="PANTHER" id="PTHR10997:SF9">
    <property type="entry name" value="IMPORTIN-9"/>
    <property type="match status" value="1"/>
</dbReference>
<accession>A0A8H5ETY2</accession>
<dbReference type="Proteomes" id="UP000567179">
    <property type="component" value="Unassembled WGS sequence"/>
</dbReference>
<evidence type="ECO:0000256" key="2">
    <source>
        <dbReference type="ARBA" id="ARBA00022448"/>
    </source>
</evidence>
<comment type="subcellular location">
    <subcellularLocation>
        <location evidence="1">Nucleus</location>
    </subcellularLocation>
</comment>
<dbReference type="GO" id="GO:0031267">
    <property type="term" value="F:small GTPase binding"/>
    <property type="evidence" value="ECO:0007669"/>
    <property type="project" value="InterPro"/>
</dbReference>
<feature type="region of interest" description="Disordered" evidence="5">
    <location>
        <begin position="943"/>
        <end position="963"/>
    </location>
</feature>
<keyword evidence="4" id="KW-0539">Nucleus</keyword>
<name>A0A8H5ETY2_9AGAR</name>
<feature type="compositionally biased region" description="Acidic residues" evidence="5">
    <location>
        <begin position="944"/>
        <end position="960"/>
    </location>
</feature>
<dbReference type="Pfam" id="PF25018">
    <property type="entry name" value="HEAT_IPO9_c"/>
    <property type="match status" value="1"/>
</dbReference>
<reference evidence="7 8" key="1">
    <citation type="journal article" date="2020" name="ISME J.">
        <title>Uncovering the hidden diversity of litter-decomposition mechanisms in mushroom-forming fungi.</title>
        <authorList>
            <person name="Floudas D."/>
            <person name="Bentzer J."/>
            <person name="Ahren D."/>
            <person name="Johansson T."/>
            <person name="Persson P."/>
            <person name="Tunlid A."/>
        </authorList>
    </citation>
    <scope>NUCLEOTIDE SEQUENCE [LARGE SCALE GENOMIC DNA]</scope>
    <source>
        <strain evidence="7 8">CBS 101986</strain>
    </source>
</reference>
<dbReference type="SUPFAM" id="SSF48371">
    <property type="entry name" value="ARM repeat"/>
    <property type="match status" value="1"/>
</dbReference>
<dbReference type="Gene3D" id="1.25.10.10">
    <property type="entry name" value="Leucine-rich Repeat Variant"/>
    <property type="match status" value="1"/>
</dbReference>
<dbReference type="GO" id="GO:0006606">
    <property type="term" value="P:protein import into nucleus"/>
    <property type="evidence" value="ECO:0007669"/>
    <property type="project" value="TreeGrafter"/>
</dbReference>
<sequence>MASSEIGQCLTATLSPDTNTRVQAELRLAELFSRPGAQFRPSILVQVLTPNNRVVQMSEYRSRTWLSMYSASIALRKYVRERWSPYFNTFKGMAPPVEIKSQVRDAVLRGLSDENRKIRSLSAHTMSSIANCDWPDEYPELLTSLIGLLSSGSSASVHGAMQVFTEFIKSDLTEDQILPVLRELLPVLIGILGTPEAHSAPTRARTVSVFRQCVTALFMVKDQHPQSVKEAIATVLPVWLEGFRLLLNLDPAQDVADASNWDGLIVRIQIFKTLDTLHTSFPRALQPYLADFLAASLNHLSVLYPTFVTYCLSATDSPPNTSEDEPVELPQLLCPIIDFVAAVIRGGKAREWVNEANILSIVSSVFAFVQMTDDDVDTWANNANAFVAQEEDETQAYSVRVAGFDLLSSLIERNPVYTTKSIQQRIGQVISESESGRNSGNENWWRPLEAALAAVGSQAESVLDCIEDEVESGNPKPIDIDYLLENIIPPILSLSEFPFLQGRAFVFASQYAKTLPLQSAGHYLEAATQVLESNEASVPVKISAVKATHNFCQGGEDSALAPFAPRIAQDLAPLLPIASEDTLSLVLETLSVVLEVDHGSWLTPELTETLVTSALEVWNKNNKDPIFISILTDIFTNLASSPKEGIYETVVKQSLPPLSAAIASSSKEESWIASSAIDLVSSLAQGVQENRLGAGFFDLLGPSLFACLADAEDRDVTQSGIECLTLIIRKDCNQLLSWNDGTGRSGIEWVLTLVARILQSNDESGGLQIGDLIIHLLRRAGESVLPVLPQLLQAMLARMLNAKTATFLQSLVVPFAFLVNNNRDTVLSMLEPVIVDGRDGLDILIQTWCENAEIFQGFWPSRVSTLALIQLFTSSSPRLQSLSVKGDIIINPATKNIIMTRSRTKSTPHEFTTLPFHVKALKIILHDIQSGGEAASMMAQGETFDADSDDGDEEWADDDGPGGKKDELAFLSDMLGPKGIAFDNDEILDDNDDEDLANDPISKMDLQAHIFSFIKESAARNLNNFNAIVDQLTPEEMMVVRRIISN</sequence>
<keyword evidence="2" id="KW-0813">Transport</keyword>
<dbReference type="GO" id="GO:0005635">
    <property type="term" value="C:nuclear envelope"/>
    <property type="evidence" value="ECO:0007669"/>
    <property type="project" value="TreeGrafter"/>
</dbReference>
<evidence type="ECO:0000259" key="6">
    <source>
        <dbReference type="PROSITE" id="PS50166"/>
    </source>
</evidence>
<evidence type="ECO:0000313" key="8">
    <source>
        <dbReference type="Proteomes" id="UP000567179"/>
    </source>
</evidence>
<feature type="domain" description="Importin N-terminal" evidence="6">
    <location>
        <begin position="69"/>
        <end position="113"/>
    </location>
</feature>
<dbReference type="InterPro" id="IPR016024">
    <property type="entry name" value="ARM-type_fold"/>
</dbReference>
<evidence type="ECO:0000256" key="5">
    <source>
        <dbReference type="SAM" id="MobiDB-lite"/>
    </source>
</evidence>
<protein>
    <recommendedName>
        <fullName evidence="6">Importin N-terminal domain-containing protein</fullName>
    </recommendedName>
</protein>
<comment type="caution">
    <text evidence="7">The sequence shown here is derived from an EMBL/GenBank/DDBJ whole genome shotgun (WGS) entry which is preliminary data.</text>
</comment>
<dbReference type="AlphaFoldDB" id="A0A8H5ETY2"/>
<dbReference type="InterPro" id="IPR056840">
    <property type="entry name" value="HEAT_IPO9_central"/>
</dbReference>
<dbReference type="EMBL" id="JAACJJ010000056">
    <property type="protein sequence ID" value="KAF5311893.1"/>
    <property type="molecule type" value="Genomic_DNA"/>
</dbReference>
<dbReference type="GO" id="GO:0005829">
    <property type="term" value="C:cytosol"/>
    <property type="evidence" value="ECO:0007669"/>
    <property type="project" value="TreeGrafter"/>
</dbReference>
<dbReference type="PROSITE" id="PS50166">
    <property type="entry name" value="IMPORTIN_B_NT"/>
    <property type="match status" value="1"/>
</dbReference>
<evidence type="ECO:0000313" key="7">
    <source>
        <dbReference type="EMBL" id="KAF5311893.1"/>
    </source>
</evidence>
<organism evidence="7 8">
    <name type="scientific">Psilocybe cf. subviscida</name>
    <dbReference type="NCBI Taxonomy" id="2480587"/>
    <lineage>
        <taxon>Eukaryota</taxon>
        <taxon>Fungi</taxon>
        <taxon>Dikarya</taxon>
        <taxon>Basidiomycota</taxon>
        <taxon>Agaricomycotina</taxon>
        <taxon>Agaricomycetes</taxon>
        <taxon>Agaricomycetidae</taxon>
        <taxon>Agaricales</taxon>
        <taxon>Agaricineae</taxon>
        <taxon>Strophariaceae</taxon>
        <taxon>Psilocybe</taxon>
    </lineage>
</organism>
<evidence type="ECO:0000256" key="4">
    <source>
        <dbReference type="ARBA" id="ARBA00023242"/>
    </source>
</evidence>
<gene>
    <name evidence="7" type="ORF">D9619_002683</name>
</gene>
<dbReference type="PANTHER" id="PTHR10997">
    <property type="entry name" value="IMPORTIN-7, 8, 11"/>
    <property type="match status" value="1"/>
</dbReference>
<dbReference type="InterPro" id="IPR001494">
    <property type="entry name" value="Importin-beta_N"/>
</dbReference>
<dbReference type="OrthoDB" id="431626at2759"/>
<proteinExistence type="predicted"/>
<evidence type="ECO:0000256" key="1">
    <source>
        <dbReference type="ARBA" id="ARBA00004123"/>
    </source>
</evidence>
<evidence type="ECO:0000256" key="3">
    <source>
        <dbReference type="ARBA" id="ARBA00022927"/>
    </source>
</evidence>
<keyword evidence="8" id="KW-1185">Reference proteome</keyword>
<dbReference type="InterPro" id="IPR011989">
    <property type="entry name" value="ARM-like"/>
</dbReference>
<keyword evidence="3" id="KW-0653">Protein transport</keyword>